<comment type="caution">
    <text evidence="8">The sequence shown here is derived from an EMBL/GenBank/DDBJ whole genome shotgun (WGS) entry which is preliminary data.</text>
</comment>
<feature type="transmembrane region" description="Helical" evidence="6">
    <location>
        <begin position="496"/>
        <end position="518"/>
    </location>
</feature>
<feature type="transmembrane region" description="Helical" evidence="6">
    <location>
        <begin position="771"/>
        <end position="789"/>
    </location>
</feature>
<feature type="transmembrane region" description="Helical" evidence="6">
    <location>
        <begin position="696"/>
        <end position="717"/>
    </location>
</feature>
<gene>
    <name evidence="8" type="ORF">NKR23_g9957</name>
</gene>
<evidence type="ECO:0000256" key="2">
    <source>
        <dbReference type="ARBA" id="ARBA00022692"/>
    </source>
</evidence>
<feature type="transmembrane region" description="Helical" evidence="6">
    <location>
        <begin position="530"/>
        <end position="553"/>
    </location>
</feature>
<dbReference type="PANTHER" id="PTHR42718:SF1">
    <property type="entry name" value="LOW AFFINITY AMMONIUM TRANSPORTER"/>
    <property type="match status" value="1"/>
</dbReference>
<feature type="compositionally biased region" description="Polar residues" evidence="5">
    <location>
        <begin position="241"/>
        <end position="257"/>
    </location>
</feature>
<feature type="region of interest" description="Disordered" evidence="5">
    <location>
        <begin position="1"/>
        <end position="160"/>
    </location>
</feature>
<feature type="transmembrane region" description="Helical" evidence="6">
    <location>
        <begin position="565"/>
        <end position="582"/>
    </location>
</feature>
<dbReference type="Pfam" id="PF07690">
    <property type="entry name" value="MFS_1"/>
    <property type="match status" value="1"/>
</dbReference>
<evidence type="ECO:0000256" key="1">
    <source>
        <dbReference type="ARBA" id="ARBA00004141"/>
    </source>
</evidence>
<dbReference type="AlphaFoldDB" id="A0AA38RG07"/>
<dbReference type="GO" id="GO:0022857">
    <property type="term" value="F:transmembrane transporter activity"/>
    <property type="evidence" value="ECO:0007669"/>
    <property type="project" value="InterPro"/>
</dbReference>
<accession>A0AA38RG07</accession>
<comment type="subcellular location">
    <subcellularLocation>
        <location evidence="1">Membrane</location>
        <topology evidence="1">Multi-pass membrane protein</topology>
    </subcellularLocation>
</comment>
<evidence type="ECO:0000256" key="6">
    <source>
        <dbReference type="SAM" id="Phobius"/>
    </source>
</evidence>
<feature type="transmembrane region" description="Helical" evidence="6">
    <location>
        <begin position="466"/>
        <end position="490"/>
    </location>
</feature>
<evidence type="ECO:0000256" key="3">
    <source>
        <dbReference type="ARBA" id="ARBA00022989"/>
    </source>
</evidence>
<name>A0AA38RG07_9PEZI</name>
<dbReference type="CDD" id="cd17476">
    <property type="entry name" value="MFS_Amf1_MDR_like"/>
    <property type="match status" value="1"/>
</dbReference>
<feature type="domain" description="Major facilitator superfamily (MFS) profile" evidence="7">
    <location>
        <begin position="332"/>
        <end position="794"/>
    </location>
</feature>
<feature type="region of interest" description="Disordered" evidence="5">
    <location>
        <begin position="237"/>
        <end position="258"/>
    </location>
</feature>
<dbReference type="PROSITE" id="PS50850">
    <property type="entry name" value="MFS"/>
    <property type="match status" value="1"/>
</dbReference>
<feature type="compositionally biased region" description="Polar residues" evidence="5">
    <location>
        <begin position="90"/>
        <end position="102"/>
    </location>
</feature>
<feature type="transmembrane region" description="Helical" evidence="6">
    <location>
        <begin position="330"/>
        <end position="357"/>
    </location>
</feature>
<reference evidence="8" key="1">
    <citation type="submission" date="2022-07" db="EMBL/GenBank/DDBJ databases">
        <title>Fungi with potential for degradation of polypropylene.</title>
        <authorList>
            <person name="Gostincar C."/>
        </authorList>
    </citation>
    <scope>NUCLEOTIDE SEQUENCE</scope>
    <source>
        <strain evidence="8">EXF-13308</strain>
    </source>
</reference>
<evidence type="ECO:0000256" key="5">
    <source>
        <dbReference type="SAM" id="MobiDB-lite"/>
    </source>
</evidence>
<feature type="compositionally biased region" description="Basic residues" evidence="5">
    <location>
        <begin position="297"/>
        <end position="307"/>
    </location>
</feature>
<feature type="transmembrane region" description="Helical" evidence="6">
    <location>
        <begin position="399"/>
        <end position="421"/>
    </location>
</feature>
<dbReference type="GO" id="GO:0016020">
    <property type="term" value="C:membrane"/>
    <property type="evidence" value="ECO:0007669"/>
    <property type="project" value="UniProtKB-SubCell"/>
</dbReference>
<protein>
    <submittedName>
        <fullName evidence="8">MFS general substrate transporter</fullName>
    </submittedName>
</protein>
<proteinExistence type="predicted"/>
<feature type="compositionally biased region" description="Basic and acidic residues" evidence="5">
    <location>
        <begin position="284"/>
        <end position="295"/>
    </location>
</feature>
<feature type="transmembrane region" description="Helical" evidence="6">
    <location>
        <begin position="666"/>
        <end position="684"/>
    </location>
</feature>
<dbReference type="PANTHER" id="PTHR42718">
    <property type="entry name" value="MAJOR FACILITATOR SUPERFAMILY MULTIDRUG TRANSPORTER MFSC"/>
    <property type="match status" value="1"/>
</dbReference>
<dbReference type="EMBL" id="JANBVO010000041">
    <property type="protein sequence ID" value="KAJ9134776.1"/>
    <property type="molecule type" value="Genomic_DNA"/>
</dbReference>
<evidence type="ECO:0000313" key="8">
    <source>
        <dbReference type="EMBL" id="KAJ9134776.1"/>
    </source>
</evidence>
<feature type="transmembrane region" description="Helical" evidence="6">
    <location>
        <begin position="641"/>
        <end position="659"/>
    </location>
</feature>
<organism evidence="8 9">
    <name type="scientific">Pleurostoma richardsiae</name>
    <dbReference type="NCBI Taxonomy" id="41990"/>
    <lineage>
        <taxon>Eukaryota</taxon>
        <taxon>Fungi</taxon>
        <taxon>Dikarya</taxon>
        <taxon>Ascomycota</taxon>
        <taxon>Pezizomycotina</taxon>
        <taxon>Sordariomycetes</taxon>
        <taxon>Sordariomycetidae</taxon>
        <taxon>Calosphaeriales</taxon>
        <taxon>Pleurostomataceae</taxon>
        <taxon>Pleurostoma</taxon>
    </lineage>
</organism>
<keyword evidence="9" id="KW-1185">Reference proteome</keyword>
<evidence type="ECO:0000259" key="7">
    <source>
        <dbReference type="PROSITE" id="PS50850"/>
    </source>
</evidence>
<keyword evidence="2 6" id="KW-0812">Transmembrane</keyword>
<feature type="compositionally biased region" description="Low complexity" evidence="5">
    <location>
        <begin position="25"/>
        <end position="37"/>
    </location>
</feature>
<dbReference type="InterPro" id="IPR011701">
    <property type="entry name" value="MFS"/>
</dbReference>
<evidence type="ECO:0000256" key="4">
    <source>
        <dbReference type="ARBA" id="ARBA00023136"/>
    </source>
</evidence>
<keyword evidence="4 6" id="KW-0472">Membrane</keyword>
<keyword evidence="3 6" id="KW-1133">Transmembrane helix</keyword>
<evidence type="ECO:0000313" key="9">
    <source>
        <dbReference type="Proteomes" id="UP001174694"/>
    </source>
</evidence>
<feature type="compositionally biased region" description="Low complexity" evidence="5">
    <location>
        <begin position="77"/>
        <end position="89"/>
    </location>
</feature>
<dbReference type="Gene3D" id="1.20.1250.20">
    <property type="entry name" value="MFS general substrate transporter like domains"/>
    <property type="match status" value="2"/>
</dbReference>
<feature type="transmembrane region" description="Helical" evidence="6">
    <location>
        <begin position="729"/>
        <end position="751"/>
    </location>
</feature>
<dbReference type="Proteomes" id="UP001174694">
    <property type="component" value="Unassembled WGS sequence"/>
</dbReference>
<sequence length="808" mass="86302">MADRRPASMLPSSPGMEADFRSATEAMQKAAEAMIAATESFRNQFHEQQHGLPQRPATYHPPYATEDAPALGRPRRGSSSGASSSDPPSLQLNFLSPESTAAVTPPDTLSGESRPPSGKSNRLAPPYTTRHISPPTAVPAPRPKEESLPRKPARSRANSDLDFGAHIVPEFSHYDAEPHPGSLTPTTDWPVANGSTPKLAPVLAPAPIVPTGPRQLHRAPGPHVDLFEAANRLKGSRVTAKASQADSSTSTTHQSFMENGLDEPLPVVQIGRYTYVRSDTDEFRDSLIPHEEGPGRQRSHRSHRSQRRAGLPAAKPPSERPHGFSLSHEIAFVLVISLAQMLMLSGIAQALVPQFVIGKSFPDTTPGDLAWYSAAYGLTAGTFVLPSGRLGDLFGHKKIFIIGFCWFGIWELIGGFSLYVQNAGSRGTVYFIFCRAMQGIGPALLVPNGQAMLGRAYKPGPRKNIVMCLFGAAAPFGFVAGGAMASLFAVKASWPWAFWTMSAMCASLAIVSCIVLPPTEQTKKKQGESLWLQLDLPGMALGVSGLVLINFAFNQAPIVSWSTPYTYFLLLIGVLFVAAFIYTEVVAPHPLVPISAMRSTTNFVLGCTAAGWGCFSVWVYYNFSVVEVLRGWSPLLAAASHAHGPIAGLVASLLTGYLMGRVRPHWIMFASMCAFFTGSLLFATSPVGQSFWLNSFFSVLVMPFGMDMSNPAATILLSNSVSREHQGIAASLVVTVVNYSISLALGIAGTIETHANKGGTDILAGYRASQYFGLGLGGLGITIAAAFLLSSYRKGAPPMGPPGPPKAG</sequence>
<feature type="region of interest" description="Disordered" evidence="5">
    <location>
        <begin position="284"/>
        <end position="322"/>
    </location>
</feature>
<dbReference type="SUPFAM" id="SSF103473">
    <property type="entry name" value="MFS general substrate transporter"/>
    <property type="match status" value="1"/>
</dbReference>
<dbReference type="InterPro" id="IPR036259">
    <property type="entry name" value="MFS_trans_sf"/>
</dbReference>
<dbReference type="InterPro" id="IPR020846">
    <property type="entry name" value="MFS_dom"/>
</dbReference>
<feature type="transmembrane region" description="Helical" evidence="6">
    <location>
        <begin position="603"/>
        <end position="621"/>
    </location>
</feature>